<dbReference type="PANTHER" id="PTHR33199">
    <property type="entry name" value="MACPF DOMAIN-CONTAINING PROTEIN CAD1"/>
    <property type="match status" value="1"/>
</dbReference>
<dbReference type="InterPro" id="IPR020864">
    <property type="entry name" value="MACPF"/>
</dbReference>
<dbReference type="GO" id="GO:2000031">
    <property type="term" value="P:regulation of salicylic acid mediated signaling pathway"/>
    <property type="evidence" value="ECO:0007669"/>
    <property type="project" value="InterPro"/>
</dbReference>
<dbReference type="GO" id="GO:0005886">
    <property type="term" value="C:plasma membrane"/>
    <property type="evidence" value="ECO:0007669"/>
    <property type="project" value="TreeGrafter"/>
</dbReference>
<protein>
    <recommendedName>
        <fullName evidence="1">MACPF domain-containing protein</fullName>
    </recommendedName>
</protein>
<feature type="domain" description="MACPF" evidence="1">
    <location>
        <begin position="1"/>
        <end position="314"/>
    </location>
</feature>
<dbReference type="GO" id="GO:0009626">
    <property type="term" value="P:plant-type hypersensitive response"/>
    <property type="evidence" value="ECO:0007669"/>
    <property type="project" value="TreeGrafter"/>
</dbReference>
<comment type="caution">
    <text evidence="2">The sequence shown here is derived from an EMBL/GenBank/DDBJ whole genome shotgun (WGS) entry which is preliminary data.</text>
</comment>
<evidence type="ECO:0000313" key="2">
    <source>
        <dbReference type="EMBL" id="CAH1445234.1"/>
    </source>
</evidence>
<dbReference type="Pfam" id="PF01823">
    <property type="entry name" value="MACPF"/>
    <property type="match status" value="1"/>
</dbReference>
<keyword evidence="3" id="KW-1185">Reference proteome</keyword>
<dbReference type="AlphaFoldDB" id="A0AAU9P4Z6"/>
<dbReference type="SMART" id="SM00457">
    <property type="entry name" value="MACPF"/>
    <property type="match status" value="1"/>
</dbReference>
<accession>A0AAU9P4Z6</accession>
<dbReference type="EMBL" id="CAKMRJ010005523">
    <property type="protein sequence ID" value="CAH1445234.1"/>
    <property type="molecule type" value="Genomic_DNA"/>
</dbReference>
<dbReference type="PROSITE" id="PS51412">
    <property type="entry name" value="MACPF_2"/>
    <property type="match status" value="1"/>
</dbReference>
<reference evidence="2 3" key="1">
    <citation type="submission" date="2022-01" db="EMBL/GenBank/DDBJ databases">
        <authorList>
            <person name="Xiong W."/>
            <person name="Schranz E."/>
        </authorList>
    </citation>
    <scope>NUCLEOTIDE SEQUENCE [LARGE SCALE GENOMIC DNA]</scope>
</reference>
<evidence type="ECO:0000259" key="1">
    <source>
        <dbReference type="PROSITE" id="PS51412"/>
    </source>
</evidence>
<dbReference type="Proteomes" id="UP001157418">
    <property type="component" value="Unassembled WGS sequence"/>
</dbReference>
<gene>
    <name evidence="2" type="ORF">LVIROSA_LOCUS31007</name>
</gene>
<name>A0AAU9P4Z6_9ASTR</name>
<dbReference type="InterPro" id="IPR044663">
    <property type="entry name" value="CAD1/NSL1-like"/>
</dbReference>
<evidence type="ECO:0000313" key="3">
    <source>
        <dbReference type="Proteomes" id="UP001157418"/>
    </source>
</evidence>
<proteinExistence type="predicted"/>
<sequence length="542" mass="61176">MALKLPADEAAYVAFQSIGCGYDISLDLRLKYVKGAYIGTNPYRMCRLIEIDEDEGRDIMLPGGILVLNVPKSIKCDKGERTRFQSRALPFQQMSEQFNHELSLAGIIPSGLFDTMFGFRGNWQKDALRTKTLALDGVFMSLYTIALEKTRMLLCDHVKNDVPSSWEPALLARFIEKFGTHIIVGVKMGGKDVIYMKQQHASSLEPADVQKKLKAMADKRFLDSYEQLVIDLEHISQNDKDVISICKRRGGSDDRNLKHNEWLHTVQSEPDVITMSFIPITSLLNGVLGSGYLSHAINLYLCYKPPIEELRQFLEFQLPKQWAPVFSHLSLAFGPQPQRDYQNTFSFSGPELHVNTNPVDVGKRPVTGLRLYLEGKRSNCLAIHLQHLSSLPEIFQLEDSVTGTGIGIYNSDSDDRRYYEKVQWKHFSHVCTAPVESEDEQSIIPEWDSSPGLESQTTEEVNINSAIYPGGPPVEAPELSEYVDTTEMTRGPQESPGYWVVSGARLVLDKGKISLRVKYSLLTLIFPDDDDDDDDDDEVSYF</sequence>
<organism evidence="2 3">
    <name type="scientific">Lactuca virosa</name>
    <dbReference type="NCBI Taxonomy" id="75947"/>
    <lineage>
        <taxon>Eukaryota</taxon>
        <taxon>Viridiplantae</taxon>
        <taxon>Streptophyta</taxon>
        <taxon>Embryophyta</taxon>
        <taxon>Tracheophyta</taxon>
        <taxon>Spermatophyta</taxon>
        <taxon>Magnoliopsida</taxon>
        <taxon>eudicotyledons</taxon>
        <taxon>Gunneridae</taxon>
        <taxon>Pentapetalae</taxon>
        <taxon>asterids</taxon>
        <taxon>campanulids</taxon>
        <taxon>Asterales</taxon>
        <taxon>Asteraceae</taxon>
        <taxon>Cichorioideae</taxon>
        <taxon>Cichorieae</taxon>
        <taxon>Lactucinae</taxon>
        <taxon>Lactuca</taxon>
    </lineage>
</organism>
<dbReference type="PANTHER" id="PTHR33199:SF1">
    <property type="entry name" value="OS01G0958700 PROTEIN"/>
    <property type="match status" value="1"/>
</dbReference>